<protein>
    <submittedName>
        <fullName evidence="7">Putative AAA family ATPase</fullName>
    </submittedName>
</protein>
<dbReference type="InterPro" id="IPR047187">
    <property type="entry name" value="SF1_C_Upf1"/>
</dbReference>
<dbReference type="EMBL" id="KV748529">
    <property type="protein sequence ID" value="OCL14801.1"/>
    <property type="molecule type" value="Genomic_DNA"/>
</dbReference>
<proteinExistence type="inferred from homology"/>
<dbReference type="FunFam" id="1.10.8.60:FF:000160">
    <property type="entry name" value="WGS project CABT00000000 data, contig 2.55"/>
    <property type="match status" value="1"/>
</dbReference>
<dbReference type="CDD" id="cd06008">
    <property type="entry name" value="NF-X1-zinc-finger"/>
    <property type="match status" value="1"/>
</dbReference>
<dbReference type="PRINTS" id="PR00819">
    <property type="entry name" value="CBXCFQXSUPER"/>
</dbReference>
<feature type="compositionally biased region" description="Pro residues" evidence="5">
    <location>
        <begin position="2154"/>
        <end position="2164"/>
    </location>
</feature>
<dbReference type="Gene3D" id="1.10.8.60">
    <property type="match status" value="2"/>
</dbReference>
<dbReference type="InterPro" id="IPR000641">
    <property type="entry name" value="CbxX/CfxQ"/>
</dbReference>
<dbReference type="FunFam" id="3.40.50.300:FF:001660">
    <property type="entry name" value="NF-X1 finger and helicase protein, putative"/>
    <property type="match status" value="1"/>
</dbReference>
<dbReference type="InterPro" id="IPR041677">
    <property type="entry name" value="DNA2/NAM7_AAA_11"/>
</dbReference>
<evidence type="ECO:0000256" key="4">
    <source>
        <dbReference type="ARBA" id="ARBA00022840"/>
    </source>
</evidence>
<dbReference type="FunFam" id="3.40.50.300:FF:000216">
    <property type="entry name" value="Type VII secretion ATPase EccA"/>
    <property type="match status" value="3"/>
</dbReference>
<feature type="domain" description="AAA+ ATPase" evidence="6">
    <location>
        <begin position="1874"/>
        <end position="2011"/>
    </location>
</feature>
<feature type="region of interest" description="Disordered" evidence="5">
    <location>
        <begin position="2216"/>
        <end position="2282"/>
    </location>
</feature>
<dbReference type="InterPro" id="IPR003593">
    <property type="entry name" value="AAA+_ATPase"/>
</dbReference>
<dbReference type="PANTHER" id="PTHR43392">
    <property type="entry name" value="AAA-TYPE ATPASE FAMILY PROTEIN / ANKYRIN REPEAT FAMILY PROTEIN"/>
    <property type="match status" value="1"/>
</dbReference>
<gene>
    <name evidence="7" type="ORF">AOQ84DRAFT_426040</name>
</gene>
<keyword evidence="3" id="KW-0378">Hydrolase</keyword>
<evidence type="ECO:0000256" key="2">
    <source>
        <dbReference type="ARBA" id="ARBA00022741"/>
    </source>
</evidence>
<dbReference type="Pfam" id="PF13086">
    <property type="entry name" value="AAA_11"/>
    <property type="match status" value="1"/>
</dbReference>
<feature type="domain" description="AAA+ ATPase" evidence="6">
    <location>
        <begin position="1597"/>
        <end position="1745"/>
    </location>
</feature>
<keyword evidence="2" id="KW-0547">Nucleotide-binding</keyword>
<feature type="region of interest" description="Disordered" evidence="5">
    <location>
        <begin position="2108"/>
        <end position="2183"/>
    </location>
</feature>
<feature type="compositionally biased region" description="Basic and acidic residues" evidence="5">
    <location>
        <begin position="1218"/>
        <end position="1237"/>
    </location>
</feature>
<dbReference type="PANTHER" id="PTHR43392:SF2">
    <property type="entry name" value="AAA-TYPE ATPASE FAMILY PROTEIN _ ANKYRIN REPEAT FAMILY PROTEIN"/>
    <property type="match status" value="1"/>
</dbReference>
<reference evidence="7 8" key="1">
    <citation type="journal article" date="2016" name="Nat. Commun.">
        <title>Ectomycorrhizal ecology is imprinted in the genome of the dominant symbiotic fungus Cenococcum geophilum.</title>
        <authorList>
            <consortium name="DOE Joint Genome Institute"/>
            <person name="Peter M."/>
            <person name="Kohler A."/>
            <person name="Ohm R.A."/>
            <person name="Kuo A."/>
            <person name="Krutzmann J."/>
            <person name="Morin E."/>
            <person name="Arend M."/>
            <person name="Barry K.W."/>
            <person name="Binder M."/>
            <person name="Choi C."/>
            <person name="Clum A."/>
            <person name="Copeland A."/>
            <person name="Grisel N."/>
            <person name="Haridas S."/>
            <person name="Kipfer T."/>
            <person name="LaButti K."/>
            <person name="Lindquist E."/>
            <person name="Lipzen A."/>
            <person name="Maire R."/>
            <person name="Meier B."/>
            <person name="Mihaltcheva S."/>
            <person name="Molinier V."/>
            <person name="Murat C."/>
            <person name="Poggeler S."/>
            <person name="Quandt C.A."/>
            <person name="Sperisen C."/>
            <person name="Tritt A."/>
            <person name="Tisserant E."/>
            <person name="Crous P.W."/>
            <person name="Henrissat B."/>
            <person name="Nehls U."/>
            <person name="Egli S."/>
            <person name="Spatafora J.W."/>
            <person name="Grigoriev I.V."/>
            <person name="Martin F.M."/>
        </authorList>
    </citation>
    <scope>NUCLEOTIDE SEQUENCE [LARGE SCALE GENOMIC DNA]</scope>
    <source>
        <strain evidence="7 8">CBS 207.34</strain>
    </source>
</reference>
<dbReference type="InterPro" id="IPR027417">
    <property type="entry name" value="P-loop_NTPase"/>
</dbReference>
<dbReference type="Pfam" id="PF00004">
    <property type="entry name" value="AAA"/>
    <property type="match status" value="3"/>
</dbReference>
<accession>A0A8E2FDQ4</accession>
<feature type="compositionally biased region" description="Acidic residues" evidence="5">
    <location>
        <begin position="1249"/>
        <end position="1259"/>
    </location>
</feature>
<dbReference type="GO" id="GO:0005524">
    <property type="term" value="F:ATP binding"/>
    <property type="evidence" value="ECO:0007669"/>
    <property type="project" value="UniProtKB-KW"/>
</dbReference>
<dbReference type="InterPro" id="IPR003959">
    <property type="entry name" value="ATPase_AAA_core"/>
</dbReference>
<dbReference type="FunFam" id="1.10.8.60:FF:000159">
    <property type="entry name" value="p-loop containing nucleoside triphosphate hydrolase protein"/>
    <property type="match status" value="1"/>
</dbReference>
<evidence type="ECO:0000313" key="8">
    <source>
        <dbReference type="Proteomes" id="UP000250140"/>
    </source>
</evidence>
<dbReference type="OrthoDB" id="2423195at2759"/>
<keyword evidence="4" id="KW-0067">ATP-binding</keyword>
<evidence type="ECO:0000256" key="5">
    <source>
        <dbReference type="SAM" id="MobiDB-lite"/>
    </source>
</evidence>
<evidence type="ECO:0000259" key="6">
    <source>
        <dbReference type="SMART" id="SM00382"/>
    </source>
</evidence>
<dbReference type="Proteomes" id="UP000250140">
    <property type="component" value="Unassembled WGS sequence"/>
</dbReference>
<dbReference type="CDD" id="cd00009">
    <property type="entry name" value="AAA"/>
    <property type="match status" value="3"/>
</dbReference>
<dbReference type="InterPro" id="IPR050773">
    <property type="entry name" value="CbxX/CfxQ_RuBisCO_ESX"/>
</dbReference>
<dbReference type="GO" id="GO:0016887">
    <property type="term" value="F:ATP hydrolysis activity"/>
    <property type="evidence" value="ECO:0007669"/>
    <property type="project" value="InterPro"/>
</dbReference>
<dbReference type="Pfam" id="PF13087">
    <property type="entry name" value="AAA_12"/>
    <property type="match status" value="1"/>
</dbReference>
<sequence length="2323" mass="259042">MSTASTDPALKSTRLRKFFTAVLDGKRAIKNTGDAKLFLEALCDQQDRSSCVEKLVVASQGLQALKMSLRSNVSSTFINDSSASFLTYISDDSVRQLCGGQLLRDILVAVVDPPTFWNALEKCFDEKTLSSTATHAFACLLHELLLSLPTSVALNVTDTAKKALGARGGLLDSPNDDTRTVAYKIQNVVRSRASGGTVSDSIKPGGRHDNDFEDFREIAIFPTKDEFMAKDLPYYLQGDVVLATKPEDRTATHLDNQFRLLREDMLAELRNDFQIARGKKKGGRASLQLKSLVFERIDCGNTRKPRPASIALRCYQGLPKLPGTTEDQRRKYYADNKTILKHNSFGCLLCANEIVAFATVERNEDLLAENPPIILLQIFGDSAVMKVLIKLKTADQQQLEFVLVDTPFFAYEPILKCLQEKKSLALSNELLDLVEVGQVVKSPFTPERIVAKVKEYEGRNLRNILTLPKDVTLEHSQTESLATSLSQTVSLIQGPPGTGKSFIGAILAKTLHENTNEKILVLCYTNHALDQFLEDILDIGVPDQAMLRLGSKSTLRTKSLGLFEQSGSYRRSAQNWNLMNKYSKKVEELSDQIQQKASAFRNLRISGGALLEYLQFSDTDSDYFYALSTPENDDGMARVGKKGKAINSSYLMDRWLKGLNAGVFQGTVGKEYEKIWSMDKDSRTARHNLWTRDFFKEQAIILQDVISDYAESYEQLSIVKDQKHAEIIEKKRIIGCTTTAAARYAKQLLNARPGIILVEEAGEILESHVLAALSPNTKHLVLIGDHQQLRPKVNNYALTVEKGDGYDLNKSLFERLVLGGYPHTTLAKQHRMRPEISALVKSLMYPNLQDDAKTLNRPHLRGLQSNVVFFNHNHYEVQNNNLADRRDEGSGVSRQNEYEAEMVLKTVRYLAQQGYGADKQVVLTPYLGQLQLLFKYLKADHDPILNDLDSFDLARAGVLSQSSASIPKKSLRISTIDNYQGEESEIVIASLTRSNDNGDIGFMAAPQRLNVLLSRARNGLIIIGNADTFTRSRKGSKVWIPLLQQLTKAGQLYDGLAVKCERHPKKVALLKTKEDFDIECPDGGCSEPCNTMMSCGQHICPQRCHPVSDHAKLQCTHMMQSVCPLNHKNTWECWKKSVPCAKCEAEAQRVAAQRQRDHKLDQQRAAKEREYANKLAEIDQEIAHQRRLQKEHGDQLDRDRVLQQRKKDLASVQATTKKVLETKLPDPGKPAATKDKTSGAGAPTKEESDSSTDDSDEQPEISPAKVEWDYQKKFEGADNIHLDVLMDMIGLESVKQQILDIKTKIDTCIRQGASVKDERFGVALLGNPGTGKTTVARLYAKFLASVGVLPGTVVEETTGSRLASDGVQACKKLIEGVLNAGGGAIFIDEAYQLASGGNYGGTQILDFLLAEVENLTGKIVFILAGYNKQMESFFAHNPGIPSRFPHTFQFQDYEDKELRRILEFQIKKRFQGRMKAEDGLSGLYCRIVARRVGYGRGHEGFGNARAVENAFSRALTRQATRLARERRAGKSPDDLLLVKEDLIGPKPSDALGGNKSWEKLQGLTGMKAVKQSVKALFDSIQYNYDRELEEQPLLQFSLNRVFLGPPGTGKTTVAKLYGQILADIGLLSNGEVVVKNPSDFVGDVLGGSEKLTKGILASTVGKVLVIDEAYGLYGGGGKGSGGHSDIYKTAVIDTIVAEVQSVPGDDRCVLLLGYKDQMENMFQNVNPGLSRRFPFSEAFEFEDFTDDELKEILEMKLEQQAYKATDQAKRVAMEVLKRARNRPNFGNAGEVDILLNSAKGRHQQRRSREKVKDAATLEAVDMDPEFDRGARATTNVRMLFEGTVGCDEIVAQLEGYQKTVANMKARDMDPREQIPFNFLFRGPPGTGKTTTARKMGKIYYDMGFLATAEVLERSATDLVGQYVGQTGPKTQQLLEQALGKVLFIDEAYRLAEGHFAKEAMDEIVDCLTKPAFAQKLVVILAGYDADINRLMSINPGLTSRFPETLTFRSLNPQECLMLFIKLLKKKKHLDAAALEPPSVALQQELLHRFDTLASLPSWANARDVGTLAKAIYGELLRTSDPTSPNPMRLGEIAILTAFDDMITERSKRANHTVSNLPTRPHLPMKTAGPQTPNPPAPSSLGTQTHQAPPKSEEPPPQEPPPQEPPLAEQGPESVSTDQRDPGVSDDVWARLQLDKQAAVAREKEYQDLLAEKAKLEAEQARKQKEEEEFARKKKEEEELEQRRLQEQQAREEELQQRKRREEELARLERERQRREEEKRKEEAIQRKIRSMGVCVQGFQWIKQCSGYRCAGGTHFLSDAQLGL</sequence>
<dbReference type="CDD" id="cd18808">
    <property type="entry name" value="SF1_C_Upf1"/>
    <property type="match status" value="1"/>
</dbReference>
<dbReference type="CDD" id="cd17936">
    <property type="entry name" value="EEXXEc_NFX1"/>
    <property type="match status" value="1"/>
</dbReference>
<dbReference type="SUPFAM" id="SSF52540">
    <property type="entry name" value="P-loop containing nucleoside triphosphate hydrolases"/>
    <property type="match status" value="4"/>
</dbReference>
<name>A0A8E2FDQ4_9PEZI</name>
<organism evidence="7 8">
    <name type="scientific">Glonium stellatum</name>
    <dbReference type="NCBI Taxonomy" id="574774"/>
    <lineage>
        <taxon>Eukaryota</taxon>
        <taxon>Fungi</taxon>
        <taxon>Dikarya</taxon>
        <taxon>Ascomycota</taxon>
        <taxon>Pezizomycotina</taxon>
        <taxon>Dothideomycetes</taxon>
        <taxon>Pleosporomycetidae</taxon>
        <taxon>Gloniales</taxon>
        <taxon>Gloniaceae</taxon>
        <taxon>Glonium</taxon>
    </lineage>
</organism>
<dbReference type="SMART" id="SM00382">
    <property type="entry name" value="AAA"/>
    <property type="match status" value="4"/>
</dbReference>
<dbReference type="InterPro" id="IPR041627">
    <property type="entry name" value="AAA_lid_6"/>
</dbReference>
<evidence type="ECO:0000256" key="1">
    <source>
        <dbReference type="ARBA" id="ARBA00010378"/>
    </source>
</evidence>
<feature type="domain" description="AAA+ ATPase" evidence="6">
    <location>
        <begin position="1318"/>
        <end position="1454"/>
    </location>
</feature>
<dbReference type="InterPro" id="IPR041679">
    <property type="entry name" value="DNA2/NAM7-like_C"/>
</dbReference>
<feature type="domain" description="AAA+ ATPase" evidence="6">
    <location>
        <begin position="486"/>
        <end position="794"/>
    </location>
</feature>
<dbReference type="GO" id="GO:0004386">
    <property type="term" value="F:helicase activity"/>
    <property type="evidence" value="ECO:0007669"/>
    <property type="project" value="InterPro"/>
</dbReference>
<comment type="similarity">
    <text evidence="1">Belongs to the CbxX/CfxQ family.</text>
</comment>
<dbReference type="Pfam" id="PF17866">
    <property type="entry name" value="AAA_lid_6"/>
    <property type="match status" value="2"/>
</dbReference>
<feature type="region of interest" description="Disordered" evidence="5">
    <location>
        <begin position="1207"/>
        <end position="1267"/>
    </location>
</feature>
<dbReference type="Gene3D" id="3.40.50.300">
    <property type="entry name" value="P-loop containing nucleotide triphosphate hydrolases"/>
    <property type="match status" value="5"/>
</dbReference>
<keyword evidence="8" id="KW-1185">Reference proteome</keyword>
<evidence type="ECO:0000313" key="7">
    <source>
        <dbReference type="EMBL" id="OCL14801.1"/>
    </source>
</evidence>
<evidence type="ECO:0000256" key="3">
    <source>
        <dbReference type="ARBA" id="ARBA00022806"/>
    </source>
</evidence>
<keyword evidence="3" id="KW-0347">Helicase</keyword>